<feature type="compositionally biased region" description="Basic residues" evidence="1">
    <location>
        <begin position="200"/>
        <end position="218"/>
    </location>
</feature>
<feature type="region of interest" description="Disordered" evidence="1">
    <location>
        <begin position="154"/>
        <end position="248"/>
    </location>
</feature>
<keyword evidence="3" id="KW-1185">Reference proteome</keyword>
<sequence length="890" mass="99433">MPEIIKKRISLIIPTFKNLMKRDYELGFLLEVLGWNSDFSGPLIVVIVRGIKTQKTQKQEKKYEVKTQYEEPSKNNFLSTTEFIPTADFLCLCWMLSETIFEGSNSKKQSRGYTVPISILLTTLVQADLRESVKLHSKKVLTSRSVQAYIRKNQDIIPEGEPSMREEDTARNPETSLPHQEKSAETESLVVVQETGVNISKKRKHKDGGKKKRTKKATKMTTQTAEKQTVEESRPVAPTHFDSEEISEPDSCLLVTRRCRREQVSESLDSESTISLPLKYFVKNRRNQRQRTQMGWTAAKISSQPDPTPVSPTEQERTVDDQMEQGSGGDRFATGLEFDAREEHEEQQDQEITAADRECIHSDSIPNAPVGGEGNLDDELLNIGSNAPEKTASEHDARMENDNQMANQGCETHMDSENPTAKVSGVIPNEPVAIEKYFQLLFTCAWNTVSTRMTMFVEWLHFRQECIRRLHKELRAIAAIHKDHRVLAGPSSINQDPSEKLPALEFSHLVDHEQGAAQATRLQLHQPGHETPAMTSHEHQAQENEPAIQTDERQNVENEHQALDEFLQGSTQALADRPAVFVSSAQHDSDHQGPDPSNLQLIASASLHNHANPTAKSILRSYTSTQALTTKNRAQTTRNAHPKAQKKQRQNLLNETSNSRTSRAYGISQLASKLVSMGRASLKESSATKNVKNRGWNRRKMVIEKDDARHTQALLSAAGHSYLIQLLNPLVNTQNVDQHVSLPQSFSRQKQYRPAATLRNKLKPADATRHAYFTLPMQTPAVDGLDIKIDVLERTLTQRMVNELDVVKSQLAALLEGMKEFGAAKKGEGVQNRRGEVSSGDGGPSNVRGRGLSLRGGRGSSSGGGRGQNQRTDDPCDSRNNLDICHGSKS</sequence>
<feature type="compositionally biased region" description="Basic and acidic residues" evidence="1">
    <location>
        <begin position="162"/>
        <end position="171"/>
    </location>
</feature>
<feature type="region of interest" description="Disordered" evidence="1">
    <location>
        <begin position="290"/>
        <end position="332"/>
    </location>
</feature>
<protein>
    <submittedName>
        <fullName evidence="2">Fatty acid desaturase (ISS)</fullName>
    </submittedName>
</protein>
<dbReference type="EMBL" id="KQ996622">
    <property type="protein sequence ID" value="KZV44631.1"/>
    <property type="molecule type" value="Genomic_DNA"/>
</dbReference>
<feature type="compositionally biased region" description="Gly residues" evidence="1">
    <location>
        <begin position="854"/>
        <end position="867"/>
    </location>
</feature>
<name>A0A2Z7CC33_9LAMI</name>
<feature type="region of interest" description="Disordered" evidence="1">
    <location>
        <begin position="528"/>
        <end position="548"/>
    </location>
</feature>
<proteinExistence type="predicted"/>
<feature type="region of interest" description="Disordered" evidence="1">
    <location>
        <begin position="629"/>
        <end position="660"/>
    </location>
</feature>
<feature type="compositionally biased region" description="Polar residues" evidence="1">
    <location>
        <begin position="290"/>
        <end position="305"/>
    </location>
</feature>
<reference evidence="2 3" key="1">
    <citation type="journal article" date="2015" name="Proc. Natl. Acad. Sci. U.S.A.">
        <title>The resurrection genome of Boea hygrometrica: A blueprint for survival of dehydration.</title>
        <authorList>
            <person name="Xiao L."/>
            <person name="Yang G."/>
            <person name="Zhang L."/>
            <person name="Yang X."/>
            <person name="Zhao S."/>
            <person name="Ji Z."/>
            <person name="Zhou Q."/>
            <person name="Hu M."/>
            <person name="Wang Y."/>
            <person name="Chen M."/>
            <person name="Xu Y."/>
            <person name="Jin H."/>
            <person name="Xiao X."/>
            <person name="Hu G."/>
            <person name="Bao F."/>
            <person name="Hu Y."/>
            <person name="Wan P."/>
            <person name="Li L."/>
            <person name="Deng X."/>
            <person name="Kuang T."/>
            <person name="Xiang C."/>
            <person name="Zhu J.K."/>
            <person name="Oliver M.J."/>
            <person name="He Y."/>
        </authorList>
    </citation>
    <scope>NUCLEOTIDE SEQUENCE [LARGE SCALE GENOMIC DNA]</scope>
    <source>
        <strain evidence="3">cv. XS01</strain>
    </source>
</reference>
<gene>
    <name evidence="2" type="ORF">F511_26090</name>
</gene>
<organism evidence="2 3">
    <name type="scientific">Dorcoceras hygrometricum</name>
    <dbReference type="NCBI Taxonomy" id="472368"/>
    <lineage>
        <taxon>Eukaryota</taxon>
        <taxon>Viridiplantae</taxon>
        <taxon>Streptophyta</taxon>
        <taxon>Embryophyta</taxon>
        <taxon>Tracheophyta</taxon>
        <taxon>Spermatophyta</taxon>
        <taxon>Magnoliopsida</taxon>
        <taxon>eudicotyledons</taxon>
        <taxon>Gunneridae</taxon>
        <taxon>Pentapetalae</taxon>
        <taxon>asterids</taxon>
        <taxon>lamiids</taxon>
        <taxon>Lamiales</taxon>
        <taxon>Gesneriaceae</taxon>
        <taxon>Didymocarpoideae</taxon>
        <taxon>Trichosporeae</taxon>
        <taxon>Loxocarpinae</taxon>
        <taxon>Dorcoceras</taxon>
    </lineage>
</organism>
<feature type="compositionally biased region" description="Basic and acidic residues" evidence="1">
    <location>
        <begin position="826"/>
        <end position="836"/>
    </location>
</feature>
<evidence type="ECO:0000256" key="1">
    <source>
        <dbReference type="SAM" id="MobiDB-lite"/>
    </source>
</evidence>
<dbReference type="Proteomes" id="UP000250235">
    <property type="component" value="Unassembled WGS sequence"/>
</dbReference>
<feature type="compositionally biased region" description="Basic residues" evidence="1">
    <location>
        <begin position="640"/>
        <end position="649"/>
    </location>
</feature>
<feature type="compositionally biased region" description="Polar residues" evidence="1">
    <location>
        <begin position="629"/>
        <end position="639"/>
    </location>
</feature>
<dbReference type="AlphaFoldDB" id="A0A2Z7CC33"/>
<accession>A0A2Z7CC33</accession>
<evidence type="ECO:0000313" key="3">
    <source>
        <dbReference type="Proteomes" id="UP000250235"/>
    </source>
</evidence>
<feature type="region of interest" description="Disordered" evidence="1">
    <location>
        <begin position="826"/>
        <end position="890"/>
    </location>
</feature>
<feature type="compositionally biased region" description="Polar residues" evidence="1">
    <location>
        <begin position="650"/>
        <end position="660"/>
    </location>
</feature>
<evidence type="ECO:0000313" key="2">
    <source>
        <dbReference type="EMBL" id="KZV44631.1"/>
    </source>
</evidence>